<evidence type="ECO:0000256" key="1">
    <source>
        <dbReference type="SAM" id="MobiDB-lite"/>
    </source>
</evidence>
<protein>
    <recommendedName>
        <fullName evidence="4">GST C-terminal domain-containing protein</fullName>
    </recommendedName>
</protein>
<organism evidence="2 3">
    <name type="scientific">Neisseria dentiae</name>
    <dbReference type="NCBI Taxonomy" id="194197"/>
    <lineage>
        <taxon>Bacteria</taxon>
        <taxon>Pseudomonadati</taxon>
        <taxon>Pseudomonadota</taxon>
        <taxon>Betaproteobacteria</taxon>
        <taxon>Neisseriales</taxon>
        <taxon>Neisseriaceae</taxon>
        <taxon>Neisseria</taxon>
    </lineage>
</organism>
<comment type="caution">
    <text evidence="2">The sequence shown here is derived from an EMBL/GenBank/DDBJ whole genome shotgun (WGS) entry which is preliminary data.</text>
</comment>
<dbReference type="RefSeq" id="WP_085366312.1">
    <property type="nucleotide sequence ID" value="NZ_CAUJPZ010000022.1"/>
</dbReference>
<dbReference type="STRING" id="194197.BWD09_08800"/>
<dbReference type="InterPro" id="IPR036282">
    <property type="entry name" value="Glutathione-S-Trfase_C_sf"/>
</dbReference>
<keyword evidence="3" id="KW-1185">Reference proteome</keyword>
<name>A0A1X3D796_9NEIS</name>
<dbReference type="EMBL" id="MTBO01000023">
    <property type="protein sequence ID" value="OSI15407.1"/>
    <property type="molecule type" value="Genomic_DNA"/>
</dbReference>
<dbReference type="Proteomes" id="UP000193118">
    <property type="component" value="Unassembled WGS sequence"/>
</dbReference>
<dbReference type="Gene3D" id="1.20.1050.10">
    <property type="match status" value="1"/>
</dbReference>
<evidence type="ECO:0008006" key="4">
    <source>
        <dbReference type="Google" id="ProtNLM"/>
    </source>
</evidence>
<dbReference type="GeneID" id="94580277"/>
<evidence type="ECO:0000313" key="3">
    <source>
        <dbReference type="Proteomes" id="UP000193118"/>
    </source>
</evidence>
<evidence type="ECO:0000313" key="2">
    <source>
        <dbReference type="EMBL" id="OSI15407.1"/>
    </source>
</evidence>
<feature type="region of interest" description="Disordered" evidence="1">
    <location>
        <begin position="38"/>
        <end position="60"/>
    </location>
</feature>
<dbReference type="SUPFAM" id="SSF47616">
    <property type="entry name" value="GST C-terminal domain-like"/>
    <property type="match status" value="1"/>
</dbReference>
<dbReference type="OrthoDB" id="81087at2"/>
<sequence length="60" mass="6909">MAGDSFTSTDLLVPSYVSWYLKFKLLEPHPAFTTFTERHQQHPAARRADEIDDAMLAQQK</sequence>
<accession>A0A1X3D796</accession>
<gene>
    <name evidence="2" type="ORF">BWD09_08800</name>
</gene>
<dbReference type="AlphaFoldDB" id="A0A1X3D796"/>
<proteinExistence type="predicted"/>
<reference evidence="3" key="1">
    <citation type="submission" date="2017-01" db="EMBL/GenBank/DDBJ databases">
        <authorList>
            <person name="Wolfgang W.J."/>
            <person name="Cole J."/>
            <person name="Wroblewski D."/>
            <person name="Mcginnis J."/>
            <person name="Musser K.A."/>
        </authorList>
    </citation>
    <scope>NUCLEOTIDE SEQUENCE [LARGE SCALE GENOMIC DNA]</scope>
    <source>
        <strain evidence="3">DSM 19151</strain>
    </source>
</reference>